<keyword evidence="3" id="KW-1185">Reference proteome</keyword>
<dbReference type="EMBL" id="BAAALS010000008">
    <property type="protein sequence ID" value="GAA1750156.1"/>
    <property type="molecule type" value="Genomic_DNA"/>
</dbReference>
<evidence type="ECO:0000256" key="1">
    <source>
        <dbReference type="SAM" id="MobiDB-lite"/>
    </source>
</evidence>
<feature type="region of interest" description="Disordered" evidence="1">
    <location>
        <begin position="30"/>
        <end position="58"/>
    </location>
</feature>
<organism evidence="2 3">
    <name type="scientific">Luedemannella helvata</name>
    <dbReference type="NCBI Taxonomy" id="349315"/>
    <lineage>
        <taxon>Bacteria</taxon>
        <taxon>Bacillati</taxon>
        <taxon>Actinomycetota</taxon>
        <taxon>Actinomycetes</taxon>
        <taxon>Micromonosporales</taxon>
        <taxon>Micromonosporaceae</taxon>
        <taxon>Luedemannella</taxon>
    </lineage>
</organism>
<protein>
    <recommendedName>
        <fullName evidence="4">Class I SAM-dependent methyltransferase</fullName>
    </recommendedName>
</protein>
<evidence type="ECO:0008006" key="4">
    <source>
        <dbReference type="Google" id="ProtNLM"/>
    </source>
</evidence>
<feature type="compositionally biased region" description="Basic and acidic residues" evidence="1">
    <location>
        <begin position="46"/>
        <end position="58"/>
    </location>
</feature>
<accession>A0ABP4WA69</accession>
<dbReference type="Proteomes" id="UP001500655">
    <property type="component" value="Unassembled WGS sequence"/>
</dbReference>
<evidence type="ECO:0000313" key="2">
    <source>
        <dbReference type="EMBL" id="GAA1750156.1"/>
    </source>
</evidence>
<proteinExistence type="predicted"/>
<comment type="caution">
    <text evidence="2">The sequence shown here is derived from an EMBL/GenBank/DDBJ whole genome shotgun (WGS) entry which is preliminary data.</text>
</comment>
<dbReference type="Pfam" id="PF13578">
    <property type="entry name" value="Methyltransf_24"/>
    <property type="match status" value="1"/>
</dbReference>
<reference evidence="3" key="1">
    <citation type="journal article" date="2019" name="Int. J. Syst. Evol. Microbiol.">
        <title>The Global Catalogue of Microorganisms (GCM) 10K type strain sequencing project: providing services to taxonomists for standard genome sequencing and annotation.</title>
        <authorList>
            <consortium name="The Broad Institute Genomics Platform"/>
            <consortium name="The Broad Institute Genome Sequencing Center for Infectious Disease"/>
            <person name="Wu L."/>
            <person name="Ma J."/>
        </authorList>
    </citation>
    <scope>NUCLEOTIDE SEQUENCE [LARGE SCALE GENOMIC DNA]</scope>
    <source>
        <strain evidence="3">JCM 13249</strain>
    </source>
</reference>
<gene>
    <name evidence="2" type="ORF">GCM10009681_21640</name>
</gene>
<name>A0ABP4WA69_9ACTN</name>
<dbReference type="SUPFAM" id="SSF53335">
    <property type="entry name" value="S-adenosyl-L-methionine-dependent methyltransferases"/>
    <property type="match status" value="1"/>
</dbReference>
<dbReference type="InterPro" id="IPR029063">
    <property type="entry name" value="SAM-dependent_MTases_sf"/>
</dbReference>
<sequence>MAGRSTELMKSALRPVVGERGWRALRRARRRLAGPAPAPAPAQAGLRDEPHPDDSHKMSRHRFLTELHEKLKPRTYLETGVSTGLSLALSRCRSIGIDPAFAITSEIRCDVALYREGSDDFFARPDPTAHFGGDPIDLAFIDGMHLFEYALRDFMNIERHAAAHSVIVVDDMLPRSVAEAARDRVTRMWTGDVFRLIPVLEKYRPDLVCRPVDTRPTGVLVVFGADPTSTVLWDHYDDIVRAYVRPDPQPVPAEILRRSHAVEPTALLAHGVWADLVAMRDAGGPERAALAAATATLPAK</sequence>
<dbReference type="Gene3D" id="3.40.50.150">
    <property type="entry name" value="Vaccinia Virus protein VP39"/>
    <property type="match status" value="1"/>
</dbReference>
<evidence type="ECO:0000313" key="3">
    <source>
        <dbReference type="Proteomes" id="UP001500655"/>
    </source>
</evidence>